<dbReference type="AlphaFoldDB" id="A0A4P7SJF4"/>
<evidence type="ECO:0000313" key="2">
    <source>
        <dbReference type="EMBL" id="QCB93828.1"/>
    </source>
</evidence>
<dbReference type="OrthoDB" id="4965972at2"/>
<name>A0A4P7SJF4_9CELL</name>
<feature type="region of interest" description="Disordered" evidence="1">
    <location>
        <begin position="181"/>
        <end position="200"/>
    </location>
</feature>
<organism evidence="2 3">
    <name type="scientific">Cellulomonas shaoxiangyii</name>
    <dbReference type="NCBI Taxonomy" id="2566013"/>
    <lineage>
        <taxon>Bacteria</taxon>
        <taxon>Bacillati</taxon>
        <taxon>Actinomycetota</taxon>
        <taxon>Actinomycetes</taxon>
        <taxon>Micrococcales</taxon>
        <taxon>Cellulomonadaceae</taxon>
        <taxon>Cellulomonas</taxon>
    </lineage>
</organism>
<accession>A0A4P7SJF4</accession>
<evidence type="ECO:0008006" key="4">
    <source>
        <dbReference type="Google" id="ProtNLM"/>
    </source>
</evidence>
<evidence type="ECO:0000313" key="3">
    <source>
        <dbReference type="Proteomes" id="UP000296469"/>
    </source>
</evidence>
<sequence length="200" mass="21469">MATYRIDPDSLREVPRDVTAGWAHVEALEERGSDGDGERVAWLRILGALTSAELLAWADVARHGGPATLDALPTAAAALPRTAYRPLLRLAHVLHWQRRYGDADAVVDAVRCSARAAAEQATAAGDEPVRRDCAAVLGFADQQQGRVRYDEGRYPEAAALFAAALERRECEGAPADQVASSRQALAAARRRHAGVAPSRV</sequence>
<dbReference type="Proteomes" id="UP000296469">
    <property type="component" value="Chromosome"/>
</dbReference>
<keyword evidence="3" id="KW-1185">Reference proteome</keyword>
<protein>
    <recommendedName>
        <fullName evidence="4">Tetratricopeptide repeat protein</fullName>
    </recommendedName>
</protein>
<dbReference type="KEGG" id="celz:E5225_09905"/>
<dbReference type="EMBL" id="CP039291">
    <property type="protein sequence ID" value="QCB93828.1"/>
    <property type="molecule type" value="Genomic_DNA"/>
</dbReference>
<gene>
    <name evidence="2" type="ORF">E5225_09905</name>
</gene>
<evidence type="ECO:0000256" key="1">
    <source>
        <dbReference type="SAM" id="MobiDB-lite"/>
    </source>
</evidence>
<proteinExistence type="predicted"/>
<reference evidence="2 3" key="1">
    <citation type="submission" date="2019-04" db="EMBL/GenBank/DDBJ databases">
        <title>Isolation and identification of Cellulomonas shaoxiangyii sp. Nov. isolated from feces of the Tibetan antelopes (Pantholops hodgsonii) in the Qinghai-Tibet plateau of China.</title>
        <authorList>
            <person name="Tian Z."/>
        </authorList>
    </citation>
    <scope>NUCLEOTIDE SEQUENCE [LARGE SCALE GENOMIC DNA]</scope>
    <source>
        <strain evidence="2 3">Z28</strain>
    </source>
</reference>
<dbReference type="RefSeq" id="WP_135973850.1">
    <property type="nucleotide sequence ID" value="NZ_CP039291.1"/>
</dbReference>